<keyword evidence="9" id="KW-0175">Coiled coil</keyword>
<comment type="similarity">
    <text evidence="1 7 8">Belongs to the heat shock protein 70 family.</text>
</comment>
<comment type="function">
    <text evidence="7">Acts as a chaperone.</text>
</comment>
<dbReference type="EMBL" id="FMIC01000002">
    <property type="protein sequence ID" value="SCL57526.1"/>
    <property type="molecule type" value="Genomic_DNA"/>
</dbReference>
<dbReference type="FunFam" id="3.90.640.10:FF:000003">
    <property type="entry name" value="Molecular chaperone DnaK"/>
    <property type="match status" value="1"/>
</dbReference>
<dbReference type="RefSeq" id="WP_091624968.1">
    <property type="nucleotide sequence ID" value="NZ_CP109071.1"/>
</dbReference>
<evidence type="ECO:0000313" key="13">
    <source>
        <dbReference type="Proteomes" id="UP000199343"/>
    </source>
</evidence>
<comment type="induction">
    <text evidence="7">By stress conditions e.g. heat shock.</text>
</comment>
<gene>
    <name evidence="7 12" type="primary">dnaK</name>
    <name evidence="11" type="ORF">GA0070608_1839</name>
    <name evidence="12" type="ORF">OIE14_12660</name>
</gene>
<dbReference type="InterPro" id="IPR043129">
    <property type="entry name" value="ATPase_NBD"/>
</dbReference>
<dbReference type="NCBIfam" id="TIGR02350">
    <property type="entry name" value="prok_dnaK"/>
    <property type="match status" value="1"/>
</dbReference>
<feature type="region of interest" description="Disordered" evidence="10">
    <location>
        <begin position="467"/>
        <end position="509"/>
    </location>
</feature>
<evidence type="ECO:0000313" key="11">
    <source>
        <dbReference type="EMBL" id="SCL57526.1"/>
    </source>
</evidence>
<accession>A0A1C6UU76</accession>
<organism evidence="11 13">
    <name type="scientific">Micromonospora peucetia</name>
    <dbReference type="NCBI Taxonomy" id="47871"/>
    <lineage>
        <taxon>Bacteria</taxon>
        <taxon>Bacillati</taxon>
        <taxon>Actinomycetota</taxon>
        <taxon>Actinomycetes</taxon>
        <taxon>Micromonosporales</taxon>
        <taxon>Micromonosporaceae</taxon>
        <taxon>Micromonospora</taxon>
    </lineage>
</organism>
<evidence type="ECO:0000256" key="9">
    <source>
        <dbReference type="SAM" id="Coils"/>
    </source>
</evidence>
<protein>
    <recommendedName>
        <fullName evidence="7">Chaperone protein DnaK</fullName>
    </recommendedName>
    <alternativeName>
        <fullName evidence="7">HSP70</fullName>
    </alternativeName>
    <alternativeName>
        <fullName evidence="7">Heat shock 70 kDa protein</fullName>
    </alternativeName>
    <alternativeName>
        <fullName evidence="7">Heat shock protein 70</fullName>
    </alternativeName>
</protein>
<proteinExistence type="evidence at transcript level"/>
<evidence type="ECO:0000313" key="12">
    <source>
        <dbReference type="EMBL" id="WSA34827.1"/>
    </source>
</evidence>
<dbReference type="STRING" id="47871.GA0070608_1839"/>
<dbReference type="FunFam" id="3.30.420.40:FF:000071">
    <property type="entry name" value="Molecular chaperone DnaK"/>
    <property type="match status" value="1"/>
</dbReference>
<evidence type="ECO:0000256" key="6">
    <source>
        <dbReference type="ARBA" id="ARBA00023186"/>
    </source>
</evidence>
<dbReference type="SUPFAM" id="SSF53067">
    <property type="entry name" value="Actin-like ATPase domain"/>
    <property type="match status" value="2"/>
</dbReference>
<evidence type="ECO:0000256" key="3">
    <source>
        <dbReference type="ARBA" id="ARBA00022741"/>
    </source>
</evidence>
<evidence type="ECO:0000256" key="5">
    <source>
        <dbReference type="ARBA" id="ARBA00023016"/>
    </source>
</evidence>
<dbReference type="Gene3D" id="3.30.420.40">
    <property type="match status" value="2"/>
</dbReference>
<dbReference type="InterPro" id="IPR013126">
    <property type="entry name" value="Hsp_70_fam"/>
</dbReference>
<dbReference type="PROSITE" id="PS00329">
    <property type="entry name" value="HSP70_2"/>
    <property type="match status" value="1"/>
</dbReference>
<dbReference type="GO" id="GO:0140662">
    <property type="term" value="F:ATP-dependent protein folding chaperone"/>
    <property type="evidence" value="ECO:0007669"/>
    <property type="project" value="InterPro"/>
</dbReference>
<dbReference type="InterPro" id="IPR012725">
    <property type="entry name" value="Chaperone_DnaK"/>
</dbReference>
<dbReference type="CDD" id="cd10234">
    <property type="entry name" value="ASKHA_NBD_HSP70_DnaK-like"/>
    <property type="match status" value="1"/>
</dbReference>
<dbReference type="PROSITE" id="PS01036">
    <property type="entry name" value="HSP70_3"/>
    <property type="match status" value="1"/>
</dbReference>
<dbReference type="PROSITE" id="PS00297">
    <property type="entry name" value="HSP70_1"/>
    <property type="match status" value="1"/>
</dbReference>
<evidence type="ECO:0000256" key="7">
    <source>
        <dbReference type="HAMAP-Rule" id="MF_00332"/>
    </source>
</evidence>
<reference evidence="11 13" key="1">
    <citation type="submission" date="2016-06" db="EMBL/GenBank/DDBJ databases">
        <authorList>
            <person name="Kjaerup R.B."/>
            <person name="Dalgaard T.S."/>
            <person name="Juul-Madsen H.R."/>
        </authorList>
    </citation>
    <scope>NUCLEOTIDE SEQUENCE [LARGE SCALE GENOMIC DNA]</scope>
    <source>
        <strain evidence="11 13">DSM 43363</strain>
    </source>
</reference>
<evidence type="ECO:0000313" key="14">
    <source>
        <dbReference type="Proteomes" id="UP001334804"/>
    </source>
</evidence>
<dbReference type="Proteomes" id="UP000199343">
    <property type="component" value="Unassembled WGS sequence"/>
</dbReference>
<dbReference type="HAMAP" id="MF_00332">
    <property type="entry name" value="DnaK"/>
    <property type="match status" value="1"/>
</dbReference>
<feature type="compositionally biased region" description="Basic and acidic residues" evidence="10">
    <location>
        <begin position="480"/>
        <end position="509"/>
    </location>
</feature>
<keyword evidence="6 7" id="KW-0143">Chaperone</keyword>
<dbReference type="FunFam" id="2.60.34.10:FF:000014">
    <property type="entry name" value="Chaperone protein DnaK HSP70"/>
    <property type="match status" value="1"/>
</dbReference>
<feature type="compositionally biased region" description="Gly residues" evidence="10">
    <location>
        <begin position="585"/>
        <end position="611"/>
    </location>
</feature>
<feature type="coiled-coil region" evidence="9">
    <location>
        <begin position="224"/>
        <end position="251"/>
    </location>
</feature>
<name>A0A1C6UU76_9ACTN</name>
<keyword evidence="14" id="KW-1185">Reference proteome</keyword>
<sequence length="628" mass="66783">MARAVGIDLGTTNSCVSVLEGGEPTVIANAEGARTTPSIVAFARNGEVLVGEVAKRQAVTNPDRTIRSVKREVGTNWTVDIDGKKYTPQEISARTLMKLKRDAEAYLGEQISDAVITVPAYFNDSQRQATKEAGEIAGFNVLRIVNEPTAAALAYGLDKGSKEQTVLVFDLGGGTFDVSLLELAEGVVEVKSTSGDNQLGGDDWDQRIIDHLVKTFRGEHGIDLGQDKMALQRLREAAEKAKIELSAATTTNINLPYITAGAAGPLHLDVTLSRAEFQRMTQDLLDRCKGPFEQAVKDAGIKVADVEHVILVGGSTRMPAVTDLVKQLIGKEPNKGVNPDEVVAVGAALQAGVLKGEVKDVLLLDVTPLSLGIETKGGIFTKLIERNTTIPSKRSEVFTTADDNQPSVLIQVFQGEREIAAYNKKLGTFELTGLPPAPRGVPQVEVTFDIDANGIVNVHAKDLGTGKEQKMTITGGSSLPKDDIERMRRDAEEHADDDKRRREEAETRNVAEALQWQTEKFLAESGDKLPSESRDQINEALGELRGALGGQDIEKIKSAHERLAQVSQQAGSLLYNQPGEQPGEAGPGAAGAAGAAGAGATGGPQAGGPQAGGPDDVVDAEIVDEDKK</sequence>
<dbReference type="PRINTS" id="PR00301">
    <property type="entry name" value="HEATSHOCK70"/>
</dbReference>
<dbReference type="OrthoDB" id="9766019at2"/>
<dbReference type="InterPro" id="IPR029048">
    <property type="entry name" value="HSP70_C_sf"/>
</dbReference>
<evidence type="ECO:0000256" key="1">
    <source>
        <dbReference type="ARBA" id="ARBA00007381"/>
    </source>
</evidence>
<feature type="modified residue" description="Phosphothreonine; by autocatalysis" evidence="7">
    <location>
        <position position="175"/>
    </location>
</feature>
<evidence type="ECO:0000256" key="4">
    <source>
        <dbReference type="ARBA" id="ARBA00022840"/>
    </source>
</evidence>
<reference evidence="12 14" key="2">
    <citation type="submission" date="2022-10" db="EMBL/GenBank/DDBJ databases">
        <title>The complete genomes of actinobacterial strains from the NBC collection.</title>
        <authorList>
            <person name="Joergensen T.S."/>
            <person name="Alvarez Arevalo M."/>
            <person name="Sterndorff E.B."/>
            <person name="Faurdal D."/>
            <person name="Vuksanovic O."/>
            <person name="Mourched A.-S."/>
            <person name="Charusanti P."/>
            <person name="Shaw S."/>
            <person name="Blin K."/>
            <person name="Weber T."/>
        </authorList>
    </citation>
    <scope>NUCLEOTIDE SEQUENCE [LARGE SCALE GENOMIC DNA]</scope>
    <source>
        <strain evidence="12 14">NBC 01809</strain>
    </source>
</reference>
<dbReference type="SUPFAM" id="SSF100934">
    <property type="entry name" value="Heat shock protein 70kD (HSP70), C-terminal subdomain"/>
    <property type="match status" value="1"/>
</dbReference>
<dbReference type="GO" id="GO:0005524">
    <property type="term" value="F:ATP binding"/>
    <property type="evidence" value="ECO:0007669"/>
    <property type="project" value="UniProtKB-UniRule"/>
</dbReference>
<dbReference type="Gene3D" id="3.90.640.10">
    <property type="entry name" value="Actin, Chain A, domain 4"/>
    <property type="match status" value="1"/>
</dbReference>
<dbReference type="PANTHER" id="PTHR19375">
    <property type="entry name" value="HEAT SHOCK PROTEIN 70KDA"/>
    <property type="match status" value="1"/>
</dbReference>
<keyword evidence="3 7" id="KW-0547">Nucleotide-binding</keyword>
<feature type="compositionally biased region" description="Acidic residues" evidence="10">
    <location>
        <begin position="616"/>
        <end position="628"/>
    </location>
</feature>
<dbReference type="Gene3D" id="2.60.34.10">
    <property type="entry name" value="Substrate Binding Domain Of DNAk, Chain A, domain 1"/>
    <property type="match status" value="1"/>
</dbReference>
<dbReference type="Pfam" id="PF00012">
    <property type="entry name" value="HSP70"/>
    <property type="match status" value="1"/>
</dbReference>
<evidence type="ECO:0000256" key="8">
    <source>
        <dbReference type="RuleBase" id="RU003322"/>
    </source>
</evidence>
<dbReference type="InterPro" id="IPR029047">
    <property type="entry name" value="HSP70_peptide-bd_sf"/>
</dbReference>
<dbReference type="AlphaFoldDB" id="A0A1C6UU76"/>
<dbReference type="Proteomes" id="UP001334804">
    <property type="component" value="Chromosome"/>
</dbReference>
<evidence type="ECO:0000256" key="2">
    <source>
        <dbReference type="ARBA" id="ARBA00022553"/>
    </source>
</evidence>
<dbReference type="FunFam" id="1.20.1270.10:FF:000001">
    <property type="entry name" value="Molecular chaperone DnaK"/>
    <property type="match status" value="1"/>
</dbReference>
<feature type="region of interest" description="Disordered" evidence="10">
    <location>
        <begin position="570"/>
        <end position="628"/>
    </location>
</feature>
<dbReference type="Gene3D" id="1.20.1270.10">
    <property type="match status" value="1"/>
</dbReference>
<dbReference type="SUPFAM" id="SSF100920">
    <property type="entry name" value="Heat shock protein 70kD (HSP70), peptide-binding domain"/>
    <property type="match status" value="1"/>
</dbReference>
<evidence type="ECO:0000256" key="10">
    <source>
        <dbReference type="SAM" id="MobiDB-lite"/>
    </source>
</evidence>
<dbReference type="EMBL" id="CP109071">
    <property type="protein sequence ID" value="WSA34827.1"/>
    <property type="molecule type" value="Genomic_DNA"/>
</dbReference>
<keyword evidence="2 7" id="KW-0597">Phosphoprotein</keyword>
<keyword evidence="4 7" id="KW-0067">ATP-binding</keyword>
<keyword evidence="5 7" id="KW-0346">Stress response</keyword>
<dbReference type="NCBIfam" id="NF001413">
    <property type="entry name" value="PRK00290.1"/>
    <property type="match status" value="1"/>
</dbReference>
<dbReference type="GO" id="GO:0051082">
    <property type="term" value="F:unfolded protein binding"/>
    <property type="evidence" value="ECO:0007669"/>
    <property type="project" value="InterPro"/>
</dbReference>
<dbReference type="InterPro" id="IPR018181">
    <property type="entry name" value="Heat_shock_70_CS"/>
</dbReference>